<dbReference type="Pfam" id="PF14352">
    <property type="entry name" value="DUF4402"/>
    <property type="match status" value="1"/>
</dbReference>
<organism evidence="1 2">
    <name type="scientific">Pseudoalteromonas luteoviolacea CPMOR-1</name>
    <dbReference type="NCBI Taxonomy" id="1365248"/>
    <lineage>
        <taxon>Bacteria</taxon>
        <taxon>Pseudomonadati</taxon>
        <taxon>Pseudomonadota</taxon>
        <taxon>Gammaproteobacteria</taxon>
        <taxon>Alteromonadales</taxon>
        <taxon>Pseudoalteromonadaceae</taxon>
        <taxon>Pseudoalteromonas</taxon>
    </lineage>
</organism>
<gene>
    <name evidence="1" type="ORF">N473_11800</name>
</gene>
<proteinExistence type="predicted"/>
<sequence>MMSSTISSARIEVVTPLDFGTILISDHTNKSRIQIGVNGRNLTSGSVHLVSGGQAAELIISSLPALYDISVSTSIVTPLLSHSNLPVQGINLVELEHVDRVFSDAQGNAALKVGGTLEVDAQPSQYPDGTYRVWVNIEVNY</sequence>
<reference evidence="1 2" key="1">
    <citation type="submission" date="2013-07" db="EMBL/GenBank/DDBJ databases">
        <title>Comparative Genomic and Metabolomic Analysis of Twelve Strains of Pseudoalteromonas luteoviolacea.</title>
        <authorList>
            <person name="Vynne N.G."/>
            <person name="Mansson M."/>
            <person name="Gram L."/>
        </authorList>
    </citation>
    <scope>NUCLEOTIDE SEQUENCE [LARGE SCALE GENOMIC DNA]</scope>
    <source>
        <strain evidence="1 2">CPMOR-1</strain>
    </source>
</reference>
<evidence type="ECO:0000313" key="1">
    <source>
        <dbReference type="EMBL" id="KZN65703.1"/>
    </source>
</evidence>
<dbReference type="EMBL" id="AUYC01000015">
    <property type="protein sequence ID" value="KZN65703.1"/>
    <property type="molecule type" value="Genomic_DNA"/>
</dbReference>
<dbReference type="PATRIC" id="fig|1365248.3.peg.1046"/>
<name>A0A162B322_9GAMM</name>
<protein>
    <recommendedName>
        <fullName evidence="3">DUF4402 domain-containing protein</fullName>
    </recommendedName>
</protein>
<dbReference type="InterPro" id="IPR025514">
    <property type="entry name" value="DUF4402"/>
</dbReference>
<evidence type="ECO:0000313" key="2">
    <source>
        <dbReference type="Proteomes" id="UP000076486"/>
    </source>
</evidence>
<evidence type="ECO:0008006" key="3">
    <source>
        <dbReference type="Google" id="ProtNLM"/>
    </source>
</evidence>
<dbReference type="Proteomes" id="UP000076486">
    <property type="component" value="Unassembled WGS sequence"/>
</dbReference>
<dbReference type="RefSeq" id="WP_063366985.1">
    <property type="nucleotide sequence ID" value="NZ_AUYC01000015.1"/>
</dbReference>
<comment type="caution">
    <text evidence="1">The sequence shown here is derived from an EMBL/GenBank/DDBJ whole genome shotgun (WGS) entry which is preliminary data.</text>
</comment>
<dbReference type="AlphaFoldDB" id="A0A162B322"/>
<accession>A0A162B322</accession>